<dbReference type="KEGG" id="des:DSOUD_3552"/>
<protein>
    <recommendedName>
        <fullName evidence="3">Chemotaxis protein CheA</fullName>
        <ecNumber evidence="2">2.7.13.3</ecNumber>
    </recommendedName>
</protein>
<dbReference type="Pfam" id="PF02518">
    <property type="entry name" value="HATPase_c"/>
    <property type="match status" value="1"/>
</dbReference>
<dbReference type="PROSITE" id="PS50894">
    <property type="entry name" value="HPT"/>
    <property type="match status" value="1"/>
</dbReference>
<dbReference type="InterPro" id="IPR004105">
    <property type="entry name" value="CheA-like_dim"/>
</dbReference>
<reference evidence="15 16" key="1">
    <citation type="submission" date="2015-07" db="EMBL/GenBank/DDBJ databases">
        <title>Isolation and Genomic Characterization of a Novel Halophilic Metal-Reducing Deltaproteobacterium from the Deep Subsurface.</title>
        <authorList>
            <person name="Badalamenti J.P."/>
            <person name="Summers Z.M."/>
            <person name="Gralnick J.A."/>
            <person name="Bond D.R."/>
        </authorList>
    </citation>
    <scope>NUCLEOTIDE SEQUENCE [LARGE SCALE GENOMIC DNA]</scope>
    <source>
        <strain evidence="15 16">WTL</strain>
    </source>
</reference>
<dbReference type="SUPFAM" id="SSF55052">
    <property type="entry name" value="CheY-binding domain of CheA"/>
    <property type="match status" value="1"/>
</dbReference>
<keyword evidence="10" id="KW-0902">Two-component regulatory system</keyword>
<dbReference type="GO" id="GO:0000155">
    <property type="term" value="F:phosphorelay sensor kinase activity"/>
    <property type="evidence" value="ECO:0007669"/>
    <property type="project" value="InterPro"/>
</dbReference>
<dbReference type="PANTHER" id="PTHR43395:SF1">
    <property type="entry name" value="CHEMOTAXIS PROTEIN CHEA"/>
    <property type="match status" value="1"/>
</dbReference>
<dbReference type="EC" id="2.7.13.3" evidence="2"/>
<evidence type="ECO:0000256" key="11">
    <source>
        <dbReference type="PROSITE-ProRule" id="PRU00110"/>
    </source>
</evidence>
<evidence type="ECO:0000256" key="6">
    <source>
        <dbReference type="ARBA" id="ARBA00022679"/>
    </source>
</evidence>
<dbReference type="FunFam" id="3.30.565.10:FF:000016">
    <property type="entry name" value="Chemotaxis protein CheA, putative"/>
    <property type="match status" value="1"/>
</dbReference>
<dbReference type="OrthoDB" id="9803176at2"/>
<evidence type="ECO:0000259" key="14">
    <source>
        <dbReference type="PROSITE" id="PS50894"/>
    </source>
</evidence>
<keyword evidence="9" id="KW-0067">ATP-binding</keyword>
<dbReference type="RefSeq" id="WP_053552194.1">
    <property type="nucleotide sequence ID" value="NZ_CP010802.1"/>
</dbReference>
<accession>A0A0M4CZR8</accession>
<sequence>MDMSKYKGMFLSESKEHLRSMSTLLINLEKNPSDREGIDSLFREAHSVKGMAASMGYDRTTELAHHLEDYMDGFRKSGAVPSAAVDRLLGGIDLLEGLLADIEADRVERPIAAFLAAGKEQGTEEFDAELELISDPPPVGESFPAGDAVETSPLSVDPSSLRLVVELTPEAMAPSARFLLLLREAGRLGTLVMSVPSEAQLRKGGEIRRMELTLDSELDPDRVVELLSGVSDVARVFRPASSVAPPKRVRREAQPQTVRVRTDLLDHFINLTGELITQRYMLQTASRQERWSDVQGGLDHLARLISALHHNVLQVRMMPLESITGHLPRLVRDLSRKTGKEVVLRVEGEEVELDRAILEGLADPLVHMVRNAVDHGIEEQGEVVVRAWRERDMVLLEVADNGRGIDALVIRQKAVAKGLISPAQARSLRDREALQLVCIPGFSTATEITETSGRGVGMDVVKSAVENLGGGLEILSEPGKGTRMRLKLPLSVAIIQILLVECSGRTIGIPITKVERTLDLPREGIQTSGRKAVIQLGEEMVPLLSLHKILGLPKNPSEGSISVVITEGRGRRVGLVVDRFCGQREAFVKTLAFPLDSLAGVSGATVIGDGSIIFIIDPQYLLEERTVAPLSRVPGDSR</sequence>
<dbReference type="EMBL" id="CP010802">
    <property type="protein sequence ID" value="ALC18266.1"/>
    <property type="molecule type" value="Genomic_DNA"/>
</dbReference>
<dbReference type="PROSITE" id="PS50851">
    <property type="entry name" value="CHEW"/>
    <property type="match status" value="1"/>
</dbReference>
<dbReference type="InterPro" id="IPR008207">
    <property type="entry name" value="Sig_transdc_His_kin_Hpt_dom"/>
</dbReference>
<keyword evidence="8 15" id="KW-0418">Kinase</keyword>
<dbReference type="PRINTS" id="PR00344">
    <property type="entry name" value="BCTRLSENSOR"/>
</dbReference>
<dbReference type="Gene3D" id="3.30.565.10">
    <property type="entry name" value="Histidine kinase-like ATPase, C-terminal domain"/>
    <property type="match status" value="1"/>
</dbReference>
<dbReference type="SMART" id="SM00073">
    <property type="entry name" value="HPT"/>
    <property type="match status" value="1"/>
</dbReference>
<dbReference type="SUPFAM" id="SSF47226">
    <property type="entry name" value="Histidine-containing phosphotransfer domain, HPT domain"/>
    <property type="match status" value="1"/>
</dbReference>
<evidence type="ECO:0000259" key="13">
    <source>
        <dbReference type="PROSITE" id="PS50851"/>
    </source>
</evidence>
<proteinExistence type="predicted"/>
<dbReference type="PATRIC" id="fig|1603606.3.peg.3827"/>
<dbReference type="Pfam" id="PF07194">
    <property type="entry name" value="P2"/>
    <property type="match status" value="1"/>
</dbReference>
<evidence type="ECO:0000256" key="9">
    <source>
        <dbReference type="ARBA" id="ARBA00022840"/>
    </source>
</evidence>
<evidence type="ECO:0000313" key="16">
    <source>
        <dbReference type="Proteomes" id="UP000057158"/>
    </source>
</evidence>
<dbReference type="AlphaFoldDB" id="A0A0M4CZR8"/>
<dbReference type="InterPro" id="IPR002545">
    <property type="entry name" value="CheW-lke_dom"/>
</dbReference>
<dbReference type="InterPro" id="IPR037052">
    <property type="entry name" value="CheA-like_P2_sf"/>
</dbReference>
<evidence type="ECO:0000256" key="4">
    <source>
        <dbReference type="ARBA" id="ARBA00022500"/>
    </source>
</evidence>
<feature type="domain" description="Histidine kinase" evidence="12">
    <location>
        <begin position="299"/>
        <end position="492"/>
    </location>
</feature>
<dbReference type="InterPro" id="IPR036097">
    <property type="entry name" value="HisK_dim/P_sf"/>
</dbReference>
<dbReference type="GO" id="GO:0006935">
    <property type="term" value="P:chemotaxis"/>
    <property type="evidence" value="ECO:0007669"/>
    <property type="project" value="UniProtKB-KW"/>
</dbReference>
<keyword evidence="4" id="KW-0145">Chemotaxis</keyword>
<dbReference type="CDD" id="cd00088">
    <property type="entry name" value="HPT"/>
    <property type="match status" value="1"/>
</dbReference>
<dbReference type="Gene3D" id="2.30.30.40">
    <property type="entry name" value="SH3 Domains"/>
    <property type="match status" value="1"/>
</dbReference>
<dbReference type="PROSITE" id="PS50109">
    <property type="entry name" value="HIS_KIN"/>
    <property type="match status" value="1"/>
</dbReference>
<dbReference type="InterPro" id="IPR003594">
    <property type="entry name" value="HATPase_dom"/>
</dbReference>
<dbReference type="Gene3D" id="3.30.70.1110">
    <property type="entry name" value="Histidine kinase CheA-like, P2 response regulator-binding domain"/>
    <property type="match status" value="1"/>
</dbReference>
<dbReference type="InterPro" id="IPR010808">
    <property type="entry name" value="CheA_P2-bd"/>
</dbReference>
<keyword evidence="16" id="KW-1185">Reference proteome</keyword>
<dbReference type="SUPFAM" id="SSF47384">
    <property type="entry name" value="Homodimeric domain of signal transducing histidine kinase"/>
    <property type="match status" value="1"/>
</dbReference>
<dbReference type="Pfam" id="PF02895">
    <property type="entry name" value="H-kinase_dim"/>
    <property type="match status" value="1"/>
</dbReference>
<evidence type="ECO:0000256" key="7">
    <source>
        <dbReference type="ARBA" id="ARBA00022741"/>
    </source>
</evidence>
<dbReference type="Gene3D" id="1.10.287.560">
    <property type="entry name" value="Histidine kinase CheA-like, homodimeric domain"/>
    <property type="match status" value="1"/>
</dbReference>
<evidence type="ECO:0000256" key="2">
    <source>
        <dbReference type="ARBA" id="ARBA00012438"/>
    </source>
</evidence>
<keyword evidence="5 11" id="KW-0597">Phosphoprotein</keyword>
<dbReference type="InterPro" id="IPR035891">
    <property type="entry name" value="CheY-binding_CheA"/>
</dbReference>
<feature type="domain" description="CheW-like" evidence="13">
    <location>
        <begin position="494"/>
        <end position="627"/>
    </location>
</feature>
<dbReference type="Proteomes" id="UP000057158">
    <property type="component" value="Chromosome"/>
</dbReference>
<dbReference type="SMART" id="SM00260">
    <property type="entry name" value="CheW"/>
    <property type="match status" value="1"/>
</dbReference>
<dbReference type="SMART" id="SM00387">
    <property type="entry name" value="HATPase_c"/>
    <property type="match status" value="1"/>
</dbReference>
<dbReference type="Gene3D" id="1.20.120.160">
    <property type="entry name" value="HPT domain"/>
    <property type="match status" value="1"/>
</dbReference>
<gene>
    <name evidence="15" type="ORF">DSOUD_3552</name>
</gene>
<organism evidence="15 16">
    <name type="scientific">Desulfuromonas soudanensis</name>
    <dbReference type="NCBI Taxonomy" id="1603606"/>
    <lineage>
        <taxon>Bacteria</taxon>
        <taxon>Pseudomonadati</taxon>
        <taxon>Thermodesulfobacteriota</taxon>
        <taxon>Desulfuromonadia</taxon>
        <taxon>Desulfuromonadales</taxon>
        <taxon>Desulfuromonadaceae</taxon>
        <taxon>Desulfuromonas</taxon>
    </lineage>
</organism>
<name>A0A0M4CZR8_9BACT</name>
<feature type="modified residue" description="Phosphohistidine" evidence="11">
    <location>
        <position position="46"/>
    </location>
</feature>
<dbReference type="SUPFAM" id="SSF50341">
    <property type="entry name" value="CheW-like"/>
    <property type="match status" value="1"/>
</dbReference>
<dbReference type="PANTHER" id="PTHR43395">
    <property type="entry name" value="SENSOR HISTIDINE KINASE CHEA"/>
    <property type="match status" value="1"/>
</dbReference>
<evidence type="ECO:0000256" key="1">
    <source>
        <dbReference type="ARBA" id="ARBA00000085"/>
    </source>
</evidence>
<feature type="domain" description="HPt" evidence="14">
    <location>
        <begin position="1"/>
        <end position="102"/>
    </location>
</feature>
<dbReference type="GO" id="GO:0005737">
    <property type="term" value="C:cytoplasm"/>
    <property type="evidence" value="ECO:0007669"/>
    <property type="project" value="InterPro"/>
</dbReference>
<evidence type="ECO:0000256" key="8">
    <source>
        <dbReference type="ARBA" id="ARBA00022777"/>
    </source>
</evidence>
<dbReference type="GO" id="GO:0005524">
    <property type="term" value="F:ATP binding"/>
    <property type="evidence" value="ECO:0007669"/>
    <property type="project" value="UniProtKB-KW"/>
</dbReference>
<dbReference type="Pfam" id="PF01584">
    <property type="entry name" value="CheW"/>
    <property type="match status" value="1"/>
</dbReference>
<evidence type="ECO:0000259" key="12">
    <source>
        <dbReference type="PROSITE" id="PS50109"/>
    </source>
</evidence>
<dbReference type="InterPro" id="IPR036641">
    <property type="entry name" value="HPT_dom_sf"/>
</dbReference>
<dbReference type="SUPFAM" id="SSF55874">
    <property type="entry name" value="ATPase domain of HSP90 chaperone/DNA topoisomerase II/histidine kinase"/>
    <property type="match status" value="1"/>
</dbReference>
<evidence type="ECO:0000256" key="3">
    <source>
        <dbReference type="ARBA" id="ARBA00021495"/>
    </source>
</evidence>
<dbReference type="Pfam" id="PF01627">
    <property type="entry name" value="Hpt"/>
    <property type="match status" value="1"/>
</dbReference>
<evidence type="ECO:0000313" key="15">
    <source>
        <dbReference type="EMBL" id="ALC18266.1"/>
    </source>
</evidence>
<evidence type="ECO:0000256" key="10">
    <source>
        <dbReference type="ARBA" id="ARBA00023012"/>
    </source>
</evidence>
<dbReference type="InterPro" id="IPR037006">
    <property type="entry name" value="CheA-like_homodim_sf"/>
</dbReference>
<dbReference type="InterPro" id="IPR005467">
    <property type="entry name" value="His_kinase_dom"/>
</dbReference>
<dbReference type="SMART" id="SM01231">
    <property type="entry name" value="H-kinase_dim"/>
    <property type="match status" value="1"/>
</dbReference>
<comment type="catalytic activity">
    <reaction evidence="1">
        <text>ATP + protein L-histidine = ADP + protein N-phospho-L-histidine.</text>
        <dbReference type="EC" id="2.7.13.3"/>
    </reaction>
</comment>
<dbReference type="STRING" id="1603606.DSOUD_3552"/>
<keyword evidence="7" id="KW-0547">Nucleotide-binding</keyword>
<dbReference type="InterPro" id="IPR004358">
    <property type="entry name" value="Sig_transdc_His_kin-like_C"/>
</dbReference>
<dbReference type="InterPro" id="IPR036061">
    <property type="entry name" value="CheW-like_dom_sf"/>
</dbReference>
<dbReference type="InterPro" id="IPR036890">
    <property type="entry name" value="HATPase_C_sf"/>
</dbReference>
<evidence type="ECO:0000256" key="5">
    <source>
        <dbReference type="ARBA" id="ARBA00022553"/>
    </source>
</evidence>
<dbReference type="InterPro" id="IPR051315">
    <property type="entry name" value="Bact_Chemotaxis_CheA"/>
</dbReference>
<keyword evidence="6" id="KW-0808">Transferase</keyword>